<feature type="transmembrane region" description="Helical" evidence="6">
    <location>
        <begin position="102"/>
        <end position="121"/>
    </location>
</feature>
<dbReference type="InterPro" id="IPR001851">
    <property type="entry name" value="ABC_transp_permease"/>
</dbReference>
<feature type="transmembrane region" description="Helical" evidence="6">
    <location>
        <begin position="74"/>
        <end position="95"/>
    </location>
</feature>
<reference evidence="7 8" key="1">
    <citation type="submission" date="2014-03" db="EMBL/GenBank/DDBJ databases">
        <title>Genome sequence of Mycoplasma ovipneumoniae strain 14811.</title>
        <authorList>
            <person name="Sirand-Pugnet P."/>
            <person name="Breton M."/>
            <person name="Dordet-Frisoni E."/>
            <person name="Baranowski E."/>
            <person name="Barre A."/>
            <person name="Couture C."/>
            <person name="Dupuy V."/>
            <person name="Gaurivaud P."/>
            <person name="Jacob D."/>
            <person name="Lemaitre C."/>
            <person name="Manso-Silvan L."/>
            <person name="Nikolski M."/>
            <person name="Nouvel L.-X."/>
            <person name="Poumarat F."/>
            <person name="Tardy F."/>
            <person name="Thebault P."/>
            <person name="Theil S."/>
            <person name="Citti C."/>
            <person name="Thiaucourt F."/>
            <person name="Blanchard A."/>
        </authorList>
    </citation>
    <scope>NUCLEOTIDE SEQUENCE [LARGE SCALE GENOMIC DNA]</scope>
    <source>
        <strain evidence="7 8">14811</strain>
    </source>
</reference>
<feature type="transmembrane region" description="Helical" evidence="6">
    <location>
        <begin position="31"/>
        <end position="54"/>
    </location>
</feature>
<dbReference type="RefSeq" id="WP_044284305.1">
    <property type="nucleotide sequence ID" value="NZ_JFAD01000026.1"/>
</dbReference>
<dbReference type="CDD" id="cd06580">
    <property type="entry name" value="TM_PBP1_transp_TpRbsC_like"/>
    <property type="match status" value="1"/>
</dbReference>
<evidence type="ECO:0000256" key="2">
    <source>
        <dbReference type="ARBA" id="ARBA00022475"/>
    </source>
</evidence>
<keyword evidence="3 6" id="KW-0812">Transmembrane</keyword>
<dbReference type="Proteomes" id="UP000020977">
    <property type="component" value="Unassembled WGS sequence"/>
</dbReference>
<dbReference type="EMBL" id="JFAD01000026">
    <property type="protein sequence ID" value="EXU61015.1"/>
    <property type="molecule type" value="Genomic_DNA"/>
</dbReference>
<evidence type="ECO:0000256" key="5">
    <source>
        <dbReference type="ARBA" id="ARBA00023136"/>
    </source>
</evidence>
<protein>
    <submittedName>
        <fullName evidence="7">Sugar ABC transporter permease protein</fullName>
    </submittedName>
</protein>
<accession>A0A014MHH7</accession>
<proteinExistence type="predicted"/>
<feature type="transmembrane region" description="Helical" evidence="6">
    <location>
        <begin position="303"/>
        <end position="325"/>
    </location>
</feature>
<keyword evidence="5 6" id="KW-0472">Membrane</keyword>
<name>A0A014MHH7_9BACT</name>
<feature type="transmembrane region" description="Helical" evidence="6">
    <location>
        <begin position="346"/>
        <end position="364"/>
    </location>
</feature>
<feature type="transmembrane region" description="Helical" evidence="6">
    <location>
        <begin position="213"/>
        <end position="232"/>
    </location>
</feature>
<evidence type="ECO:0000256" key="6">
    <source>
        <dbReference type="SAM" id="Phobius"/>
    </source>
</evidence>
<evidence type="ECO:0000256" key="1">
    <source>
        <dbReference type="ARBA" id="ARBA00004651"/>
    </source>
</evidence>
<gene>
    <name evidence="7" type="ORF">MOVI_4730</name>
</gene>
<dbReference type="Pfam" id="PF02653">
    <property type="entry name" value="BPD_transp_2"/>
    <property type="match status" value="1"/>
</dbReference>
<feature type="transmembrane region" description="Helical" evidence="6">
    <location>
        <begin position="161"/>
        <end position="179"/>
    </location>
</feature>
<dbReference type="PANTHER" id="PTHR47089">
    <property type="entry name" value="ABC TRANSPORTER, PERMEASE PROTEIN"/>
    <property type="match status" value="1"/>
</dbReference>
<comment type="subcellular location">
    <subcellularLocation>
        <location evidence="1">Cell membrane</location>
        <topology evidence="1">Multi-pass membrane protein</topology>
    </subcellularLocation>
</comment>
<feature type="transmembrane region" description="Helical" evidence="6">
    <location>
        <begin position="127"/>
        <end position="149"/>
    </location>
</feature>
<sequence length="572" mass="65621">MIKKKINFSIFSNFFFKKLEKNTSKSLSEKILSTFWAIFFGILVSFIFIWSFGYNPLKVYYTIVFKIAFAWNEVRNLLLITSIFIFASIAIAIPFKSGLFNIGLPAQMMISGIVSLMIVLNLTSINIYARLLIAALLGILTSGILGALVGILKSYLKINEVISTILLNWIIFYIGKFFLTSTSLDIGFKTTTLTSQTINEPAFLTSIFLTRNFSIIMLFLALLFAFLIWFVLQKTSIGLSIKITGQNKDAANYAGINNKKTTIAVMTFSGIVGGIAGFAWYVFYRRSFTIQAGMPREGFDAILLALLAFNSPFGIIPISFFYSVLLIGTNALEAHSIALNQQTTQIIIGIIVYLSAISVIFIHFKPLKWMMNVWYLSRTGRFFSAKNAKNINIKPASPGYSNLSLLFIKPEKKEKFSNLQTEITKFENIKAELLTLFLDQKVNIFWIYRKIQKINIKLFLLKRAYLKIKNHDNTIIWKQKKKELKNNFDLDAALKSKNVEEKLAFFEQINQKRRKLNIELNELGYFDAKNNFNAFWQQIIEHHLQFRSLKSEIIEKFKLDQKAKKPLKTEEK</sequence>
<organism evidence="7 8">
    <name type="scientific">Mesomycoplasma ovipneumoniae 14811</name>
    <dbReference type="NCBI Taxonomy" id="1188239"/>
    <lineage>
        <taxon>Bacteria</taxon>
        <taxon>Bacillati</taxon>
        <taxon>Mycoplasmatota</taxon>
        <taxon>Mycoplasmoidales</taxon>
        <taxon>Metamycoplasmataceae</taxon>
        <taxon>Mesomycoplasma</taxon>
    </lineage>
</organism>
<evidence type="ECO:0000256" key="4">
    <source>
        <dbReference type="ARBA" id="ARBA00022989"/>
    </source>
</evidence>
<dbReference type="GO" id="GO:0005886">
    <property type="term" value="C:plasma membrane"/>
    <property type="evidence" value="ECO:0007669"/>
    <property type="project" value="UniProtKB-SubCell"/>
</dbReference>
<keyword evidence="2" id="KW-1003">Cell membrane</keyword>
<evidence type="ECO:0000313" key="7">
    <source>
        <dbReference type="EMBL" id="EXU61015.1"/>
    </source>
</evidence>
<feature type="transmembrane region" description="Helical" evidence="6">
    <location>
        <begin position="263"/>
        <end position="283"/>
    </location>
</feature>
<evidence type="ECO:0000256" key="3">
    <source>
        <dbReference type="ARBA" id="ARBA00022692"/>
    </source>
</evidence>
<dbReference type="GO" id="GO:0022857">
    <property type="term" value="F:transmembrane transporter activity"/>
    <property type="evidence" value="ECO:0007669"/>
    <property type="project" value="InterPro"/>
</dbReference>
<keyword evidence="4 6" id="KW-1133">Transmembrane helix</keyword>
<dbReference type="AlphaFoldDB" id="A0A014MHH7"/>
<comment type="caution">
    <text evidence="7">The sequence shown here is derived from an EMBL/GenBank/DDBJ whole genome shotgun (WGS) entry which is preliminary data.</text>
</comment>
<dbReference type="PANTHER" id="PTHR47089:SF1">
    <property type="entry name" value="GUANOSINE ABC TRANSPORTER PERMEASE PROTEIN NUPP"/>
    <property type="match status" value="1"/>
</dbReference>
<dbReference type="STRING" id="1188239.MOVI_4730"/>
<evidence type="ECO:0000313" key="8">
    <source>
        <dbReference type="Proteomes" id="UP000020977"/>
    </source>
</evidence>
<dbReference type="eggNOG" id="COG4603">
    <property type="taxonomic scope" value="Bacteria"/>
</dbReference>